<comment type="similarity">
    <text evidence="5">Belongs to the class I-like SAM-binding methyltransferase superfamily. RsmB/NOP family.</text>
</comment>
<dbReference type="InterPro" id="IPR049560">
    <property type="entry name" value="MeTrfase_RsmB-F_NOP2_cat"/>
</dbReference>
<organism evidence="8 9">
    <name type="scientific">Cytospora schulzeri</name>
    <dbReference type="NCBI Taxonomy" id="448051"/>
    <lineage>
        <taxon>Eukaryota</taxon>
        <taxon>Fungi</taxon>
        <taxon>Dikarya</taxon>
        <taxon>Ascomycota</taxon>
        <taxon>Pezizomycotina</taxon>
        <taxon>Sordariomycetes</taxon>
        <taxon>Sordariomycetidae</taxon>
        <taxon>Diaporthales</taxon>
        <taxon>Cytosporaceae</taxon>
        <taxon>Cytospora</taxon>
    </lineage>
</organism>
<comment type="caution">
    <text evidence="8">The sequence shown here is derived from an EMBL/GenBank/DDBJ whole genome shotgun (WGS) entry which is preliminary data.</text>
</comment>
<feature type="region of interest" description="Disordered" evidence="6">
    <location>
        <begin position="326"/>
        <end position="378"/>
    </location>
</feature>
<dbReference type="OrthoDB" id="435282at2759"/>
<dbReference type="FunFam" id="3.30.70.1170:FF:000006">
    <property type="entry name" value="NOL1/NOP2/Sun domain family protein"/>
    <property type="match status" value="1"/>
</dbReference>
<dbReference type="GO" id="GO:0005730">
    <property type="term" value="C:nucleolus"/>
    <property type="evidence" value="ECO:0007669"/>
    <property type="project" value="TreeGrafter"/>
</dbReference>
<evidence type="ECO:0000313" key="9">
    <source>
        <dbReference type="Proteomes" id="UP000283895"/>
    </source>
</evidence>
<evidence type="ECO:0000256" key="4">
    <source>
        <dbReference type="ARBA" id="ARBA00022884"/>
    </source>
</evidence>
<feature type="binding site" evidence="5">
    <location>
        <position position="317"/>
    </location>
    <ligand>
        <name>S-adenosyl-L-methionine</name>
        <dbReference type="ChEBI" id="CHEBI:59789"/>
    </ligand>
</feature>
<dbReference type="InterPro" id="IPR049561">
    <property type="entry name" value="NSUN5_7_fdxn-like"/>
</dbReference>
<protein>
    <recommendedName>
        <fullName evidence="7">SAM-dependent MTase RsmB/NOP-type domain-containing protein</fullName>
    </recommendedName>
</protein>
<keyword evidence="2 5" id="KW-0808">Transferase</keyword>
<reference evidence="8 9" key="1">
    <citation type="submission" date="2015-09" db="EMBL/GenBank/DDBJ databases">
        <title>Host preference determinants of Valsa canker pathogens revealed by comparative genomics.</title>
        <authorList>
            <person name="Yin Z."/>
            <person name="Huang L."/>
        </authorList>
    </citation>
    <scope>NUCLEOTIDE SEQUENCE [LARGE SCALE GENOMIC DNA]</scope>
    <source>
        <strain evidence="8 9">03-1</strain>
    </source>
</reference>
<dbReference type="GO" id="GO:0008173">
    <property type="term" value="F:RNA methyltransferase activity"/>
    <property type="evidence" value="ECO:0007669"/>
    <property type="project" value="InterPro"/>
</dbReference>
<dbReference type="EMBL" id="LKEA01000001">
    <property type="protein sequence ID" value="ROW12498.1"/>
    <property type="molecule type" value="Genomic_DNA"/>
</dbReference>
<dbReference type="Pfam" id="PF01189">
    <property type="entry name" value="Methyltr_RsmB-F"/>
    <property type="match status" value="1"/>
</dbReference>
<dbReference type="Gene3D" id="3.30.70.1170">
    <property type="entry name" value="Sun protein, domain 3"/>
    <property type="match status" value="1"/>
</dbReference>
<feature type="active site" description="Nucleophile" evidence="5">
    <location>
        <position position="420"/>
    </location>
</feature>
<dbReference type="Proteomes" id="UP000283895">
    <property type="component" value="Unassembled WGS sequence"/>
</dbReference>
<keyword evidence="4 5" id="KW-0694">RNA-binding</keyword>
<dbReference type="PRINTS" id="PR02008">
    <property type="entry name" value="RCMTFAMILY"/>
</dbReference>
<evidence type="ECO:0000256" key="1">
    <source>
        <dbReference type="ARBA" id="ARBA00022603"/>
    </source>
</evidence>
<dbReference type="PANTHER" id="PTHR22807:SF4">
    <property type="entry name" value="28S RRNA (CYTOSINE-C(5))-METHYLTRANSFERASE"/>
    <property type="match status" value="1"/>
</dbReference>
<dbReference type="GO" id="GO:0070475">
    <property type="term" value="P:rRNA base methylation"/>
    <property type="evidence" value="ECO:0007669"/>
    <property type="project" value="TreeGrafter"/>
</dbReference>
<dbReference type="InterPro" id="IPR023267">
    <property type="entry name" value="RCMT"/>
</dbReference>
<gene>
    <name evidence="8" type="ORF">VMCG_00222</name>
</gene>
<dbReference type="Gene3D" id="3.40.50.150">
    <property type="entry name" value="Vaccinia Virus protein VP39"/>
    <property type="match status" value="1"/>
</dbReference>
<dbReference type="InterPro" id="IPR048889">
    <property type="entry name" value="NSUN5_RCM1_N"/>
</dbReference>
<keyword evidence="1 5" id="KW-0489">Methyltransferase</keyword>
<feature type="domain" description="SAM-dependent MTase RsmB/NOP-type" evidence="7">
    <location>
        <begin position="131"/>
        <end position="501"/>
    </location>
</feature>
<dbReference type="PROSITE" id="PS51686">
    <property type="entry name" value="SAM_MT_RSMB_NOP"/>
    <property type="match status" value="1"/>
</dbReference>
<evidence type="ECO:0000256" key="2">
    <source>
        <dbReference type="ARBA" id="ARBA00022679"/>
    </source>
</evidence>
<dbReference type="GO" id="GO:0003723">
    <property type="term" value="F:RNA binding"/>
    <property type="evidence" value="ECO:0007669"/>
    <property type="project" value="UniProtKB-UniRule"/>
</dbReference>
<evidence type="ECO:0000256" key="3">
    <source>
        <dbReference type="ARBA" id="ARBA00022691"/>
    </source>
</evidence>
<evidence type="ECO:0000256" key="5">
    <source>
        <dbReference type="PROSITE-ProRule" id="PRU01023"/>
    </source>
</evidence>
<sequence>MSLYHEAASVLDVGPSVSGNLRSRVFSKKDLKSPPSQVYALALETCKWSSVVAEVINQTQLLQHERKLTPVLSLLLVHDFLLAKGGIALPASHGLRAAVERHKSRLTAEFTRARIRRKCSSIGALTEHVEASVYANSQHPRWIRINSLKTKLEDQLATTFQGHEKVDSVEKVLGGSDKYIYIDEHIPNLVAVSPRFNFAKCTAYKSGEIILQDKASCFPAYLLDPQPSGGDVIDGCAAPGNKTTHVAAIISSRSQDASQAQPSIYAIEKDTKRAKTLEKMVKIAGSDGFTHINQGRDFMKIDPSDKTFSKVGAILLDPSCSGSGIVGRDDMPELHLPTAAGAKPAGKASKKAEETPKKRKRPVDDEESQRVLIDDDGNETIATSEKDLKTRLEALSTFQLTLLLHALEFPAARRVTYSTCSVHAEENEQVVLNALQSDVAQRRGWRVLPRDEQVSGMKAWPVRGQVDACAGNSQVAESCIRAYKDDGRCVMGFFVAAFVRDEDSEASTSSIGSESNKHKKKAVSGGKQKGSKKAEQAPPKTSEAPSAPDATGNGVTSADGSDDGSDWSGFDD</sequence>
<proteinExistence type="inferred from homology"/>
<feature type="binding site" evidence="5">
    <location>
        <begin position="236"/>
        <end position="242"/>
    </location>
    <ligand>
        <name>S-adenosyl-L-methionine</name>
        <dbReference type="ChEBI" id="CHEBI:59789"/>
    </ligand>
</feature>
<evidence type="ECO:0000259" key="7">
    <source>
        <dbReference type="PROSITE" id="PS51686"/>
    </source>
</evidence>
<dbReference type="PANTHER" id="PTHR22807">
    <property type="entry name" value="NOP2 YEAST -RELATED NOL1/NOP2/FMU SUN DOMAIN-CONTAINING"/>
    <property type="match status" value="1"/>
</dbReference>
<dbReference type="InterPro" id="IPR001678">
    <property type="entry name" value="MeTrfase_RsmB-F_NOP2_dom"/>
</dbReference>
<dbReference type="InterPro" id="IPR029063">
    <property type="entry name" value="SAM-dependent_MTases_sf"/>
</dbReference>
<feature type="binding site" evidence="5">
    <location>
        <position position="268"/>
    </location>
    <ligand>
        <name>S-adenosyl-L-methionine</name>
        <dbReference type="ChEBI" id="CHEBI:59789"/>
    </ligand>
</feature>
<dbReference type="AlphaFoldDB" id="A0A423X8Y2"/>
<keyword evidence="9" id="KW-1185">Reference proteome</keyword>
<dbReference type="Pfam" id="PF21153">
    <property type="entry name" value="NSUN5_N"/>
    <property type="match status" value="1"/>
</dbReference>
<evidence type="ECO:0000313" key="8">
    <source>
        <dbReference type="EMBL" id="ROW12498.1"/>
    </source>
</evidence>
<name>A0A423X8Y2_9PEZI</name>
<evidence type="ECO:0000256" key="6">
    <source>
        <dbReference type="SAM" id="MobiDB-lite"/>
    </source>
</evidence>
<feature type="region of interest" description="Disordered" evidence="6">
    <location>
        <begin position="506"/>
        <end position="572"/>
    </location>
</feature>
<keyword evidence="3 5" id="KW-0949">S-adenosyl-L-methionine</keyword>
<feature type="binding site" evidence="5">
    <location>
        <position position="297"/>
    </location>
    <ligand>
        <name>S-adenosyl-L-methionine</name>
        <dbReference type="ChEBI" id="CHEBI:59789"/>
    </ligand>
</feature>
<dbReference type="STRING" id="356882.A0A423X8Y2"/>
<dbReference type="SUPFAM" id="SSF53335">
    <property type="entry name" value="S-adenosyl-L-methionine-dependent methyltransferases"/>
    <property type="match status" value="1"/>
</dbReference>
<feature type="compositionally biased region" description="Acidic residues" evidence="6">
    <location>
        <begin position="560"/>
        <end position="572"/>
    </location>
</feature>
<accession>A0A423X8Y2</accession>
<dbReference type="Pfam" id="PF21148">
    <property type="entry name" value="NSUN5_fdxn-like"/>
    <property type="match status" value="1"/>
</dbReference>